<dbReference type="GO" id="GO:0015920">
    <property type="term" value="P:lipopolysaccharide transport"/>
    <property type="evidence" value="ECO:0007669"/>
    <property type="project" value="InterPro"/>
</dbReference>
<dbReference type="PANTHER" id="PTHR30189">
    <property type="entry name" value="LPS-ASSEMBLY PROTEIN"/>
    <property type="match status" value="1"/>
</dbReference>
<accession>E6W0W8</accession>
<dbReference type="InterPro" id="IPR050218">
    <property type="entry name" value="LptD"/>
</dbReference>
<dbReference type="InterPro" id="IPR020889">
    <property type="entry name" value="LipoPS_assembly_LptD"/>
</dbReference>
<keyword evidence="3" id="KW-1185">Reference proteome</keyword>
<dbReference type="InParanoid" id="E6W0W8"/>
<dbReference type="RefSeq" id="WP_013505188.1">
    <property type="nucleotide sequence ID" value="NC_014836.1"/>
</dbReference>
<organism evidence="2 3">
    <name type="scientific">Desulfurispirillum indicum (strain ATCC BAA-1389 / DSM 22839 / S5)</name>
    <dbReference type="NCBI Taxonomy" id="653733"/>
    <lineage>
        <taxon>Bacteria</taxon>
        <taxon>Pseudomonadati</taxon>
        <taxon>Chrysiogenota</taxon>
        <taxon>Chrysiogenia</taxon>
        <taxon>Chrysiogenales</taxon>
        <taxon>Chrysiogenaceae</taxon>
        <taxon>Desulfurispirillum</taxon>
    </lineage>
</organism>
<dbReference type="HOGENOM" id="CLU_370782_0_0_0"/>
<sequence>MRHWQFCLVVVLLWSTPLWATQQTITLHADSMNYNEATGDMHAWGSVEMISPLYHIQADEIFLNQANHTALLRGNVVVRSKEVSELLEGAGEQVLEADEITLDTREFTGSASCSVLFFSERHTLTSRELRKTGPATYEVQDSVYSACRGDAISWAFRMRSATVTSEEYLQARGVTFSLSGVPLLYVPYMIYPVKNQRQSGFLVPSFSSGNTTGLGIHNTYYHTLDDQSDISVFANVHTRTGLLYGGEYRYRDSAHGDAFFSHRRISENNTTVDDPDRFRTYATYGIQTDHWKFNLQYDRVSDMDFVKDYLKDEQAIDGEFHLFDNHRYWSHIALTHETPRLATTILVDQKQQYRRLPGNRMGEVSVAREPEISLVLGRIGDQWQLGGNLRTGQVEKDQITRDYDLIAADSGVRSYDYFDRYRSRYVYTGSQERVRSMQYANLSAFVAKPVHSQYWAMEARIGIRADAIREMEQDGLPTAFFSLDEQKTNAPWYRQDEDGFAYLLPFAQARFNTVEPAATFGQLRHSIRLEADFDSVGESGRTGSDRDLLPFFSAQPLGYRLYDDTQTTVLFVPRLVNTLRYGRATMTHSLSQAFAPTNSVEKRSGDMVSDTSLGFGGFHTTWQVLYDPHEDEALRQRLRLGYTIADALTLSTDHQYTRYRNAARNEPGFDYNTLALTLTAIPRWTLSAEYEYTAQEEHFQDSIRKLDPARGSLSALYENDCFYWVIRYSEDYTRGDEVDSSIYFGFGLRT</sequence>
<feature type="signal peptide" evidence="1">
    <location>
        <begin position="1"/>
        <end position="20"/>
    </location>
</feature>
<dbReference type="AlphaFoldDB" id="E6W0W8"/>
<dbReference type="KEGG" id="din:Selin_0552"/>
<dbReference type="EMBL" id="CP002432">
    <property type="protein sequence ID" value="ADU65300.1"/>
    <property type="molecule type" value="Genomic_DNA"/>
</dbReference>
<dbReference type="Gene3D" id="2.60.450.10">
    <property type="entry name" value="Lipopolysaccharide (LPS) transport protein A like domain"/>
    <property type="match status" value="1"/>
</dbReference>
<evidence type="ECO:0000313" key="3">
    <source>
        <dbReference type="Proteomes" id="UP000002572"/>
    </source>
</evidence>
<keyword evidence="1" id="KW-0732">Signal</keyword>
<dbReference type="OrthoDB" id="9760225at2"/>
<dbReference type="PANTHER" id="PTHR30189:SF1">
    <property type="entry name" value="LPS-ASSEMBLY PROTEIN LPTD"/>
    <property type="match status" value="1"/>
</dbReference>
<protein>
    <submittedName>
        <fullName evidence="2">OstA family protein</fullName>
    </submittedName>
</protein>
<dbReference type="eggNOG" id="COG1452">
    <property type="taxonomic scope" value="Bacteria"/>
</dbReference>
<dbReference type="STRING" id="653733.Selin_0552"/>
<dbReference type="GO" id="GO:0043165">
    <property type="term" value="P:Gram-negative-bacterium-type cell outer membrane assembly"/>
    <property type="evidence" value="ECO:0007669"/>
    <property type="project" value="InterPro"/>
</dbReference>
<evidence type="ECO:0000313" key="2">
    <source>
        <dbReference type="EMBL" id="ADU65300.1"/>
    </source>
</evidence>
<evidence type="ECO:0000256" key="1">
    <source>
        <dbReference type="SAM" id="SignalP"/>
    </source>
</evidence>
<dbReference type="Proteomes" id="UP000002572">
    <property type="component" value="Chromosome"/>
</dbReference>
<dbReference type="GO" id="GO:1990351">
    <property type="term" value="C:transporter complex"/>
    <property type="evidence" value="ECO:0007669"/>
    <property type="project" value="TreeGrafter"/>
</dbReference>
<feature type="chain" id="PRO_5003211292" evidence="1">
    <location>
        <begin position="21"/>
        <end position="750"/>
    </location>
</feature>
<name>E6W0W8_DESIS</name>
<proteinExistence type="inferred from homology"/>
<dbReference type="GO" id="GO:0009279">
    <property type="term" value="C:cell outer membrane"/>
    <property type="evidence" value="ECO:0007669"/>
    <property type="project" value="InterPro"/>
</dbReference>
<dbReference type="HAMAP" id="MF_01411">
    <property type="entry name" value="LPS_assembly_LptD"/>
    <property type="match status" value="1"/>
</dbReference>
<gene>
    <name evidence="2" type="ordered locus">Selin_0552</name>
</gene>
<reference evidence="2 3" key="1">
    <citation type="submission" date="2010-12" db="EMBL/GenBank/DDBJ databases">
        <title>Complete sequence of Desulfurispirillum indicum S5.</title>
        <authorList>
            <consortium name="US DOE Joint Genome Institute"/>
            <person name="Lucas S."/>
            <person name="Copeland A."/>
            <person name="Lapidus A."/>
            <person name="Cheng J.-F."/>
            <person name="Goodwin L."/>
            <person name="Pitluck S."/>
            <person name="Chertkov O."/>
            <person name="Held B."/>
            <person name="Detter J.C."/>
            <person name="Han C."/>
            <person name="Tapia R."/>
            <person name="Land M."/>
            <person name="Hauser L."/>
            <person name="Kyrpides N."/>
            <person name="Ivanova N."/>
            <person name="Mikhailova N."/>
            <person name="Haggblom M."/>
            <person name="Rauschenbach I."/>
            <person name="Bini E."/>
            <person name="Woyke T."/>
        </authorList>
    </citation>
    <scope>NUCLEOTIDE SEQUENCE [LARGE SCALE GENOMIC DNA]</scope>
    <source>
        <strain evidence="3">ATCC BAA-1389 / DSM 22839 / S5</strain>
    </source>
</reference>